<gene>
    <name evidence="1" type="ORF">BLJG463_01644</name>
</gene>
<accession>A0A564VUM7</accession>
<proteinExistence type="predicted"/>
<reference evidence="1 2" key="1">
    <citation type="submission" date="2019-07" db="EMBL/GenBank/DDBJ databases">
        <authorList>
            <person name="Hibberd C M."/>
            <person name="Gehrig L. J."/>
            <person name="Chang H.-W."/>
            <person name="Venkatesh S."/>
        </authorList>
    </citation>
    <scope>NUCLEOTIDE SEQUENCE [LARGE SCALE GENOMIC DNA]</scope>
    <source>
        <strain evidence="1">Bifidobacterium_longum_subsp_infantis_JG_Bg463</strain>
    </source>
</reference>
<dbReference type="Proteomes" id="UP000345266">
    <property type="component" value="Unassembled WGS sequence"/>
</dbReference>
<evidence type="ECO:0000313" key="2">
    <source>
        <dbReference type="Proteomes" id="UP000345266"/>
    </source>
</evidence>
<sequence>MIREDARCFVYGTVFVIVHANESLGYRVNHIAVRAVNEVHLDTIRKTHSIIDLPTIFMLQNMLYGFPNVIAPSDVEFDRSRPAF</sequence>
<dbReference type="AlphaFoldDB" id="A0A564VUM7"/>
<name>A0A564VUM7_BIFLI</name>
<organism evidence="1 2">
    <name type="scientific">Bifidobacterium longum subsp. infantis</name>
    <dbReference type="NCBI Taxonomy" id="1682"/>
    <lineage>
        <taxon>Bacteria</taxon>
        <taxon>Bacillati</taxon>
        <taxon>Actinomycetota</taxon>
        <taxon>Actinomycetes</taxon>
        <taxon>Bifidobacteriales</taxon>
        <taxon>Bifidobacteriaceae</taxon>
        <taxon>Bifidobacterium</taxon>
    </lineage>
</organism>
<dbReference type="EMBL" id="CABHNT010000038">
    <property type="protein sequence ID" value="VUX35482.1"/>
    <property type="molecule type" value="Genomic_DNA"/>
</dbReference>
<protein>
    <submittedName>
        <fullName evidence="1">Uncharacterized protein</fullName>
    </submittedName>
</protein>
<evidence type="ECO:0000313" key="1">
    <source>
        <dbReference type="EMBL" id="VUX35482.1"/>
    </source>
</evidence>